<comment type="caution">
    <text evidence="3">The sequence shown here is derived from an EMBL/GenBank/DDBJ whole genome shotgun (WGS) entry which is preliminary data.</text>
</comment>
<dbReference type="AlphaFoldDB" id="A0A6P0HGL1"/>
<dbReference type="InterPro" id="IPR047789">
    <property type="entry name" value="CU044_5270-like"/>
</dbReference>
<feature type="region of interest" description="Disordered" evidence="1">
    <location>
        <begin position="225"/>
        <end position="255"/>
    </location>
</feature>
<reference evidence="3 4" key="1">
    <citation type="journal article" date="2014" name="Int. J. Syst. Evol. Microbiol.">
        <title>Nocardioides zeae sp. nov., isolated from the stem of Zea mays.</title>
        <authorList>
            <person name="Glaeser S.P."/>
            <person name="McInroy J.A."/>
            <person name="Busse H.J."/>
            <person name="Kampfer P."/>
        </authorList>
    </citation>
    <scope>NUCLEOTIDE SEQUENCE [LARGE SCALE GENOMIC DNA]</scope>
    <source>
        <strain evidence="3 4">JCM 30728</strain>
    </source>
</reference>
<keyword evidence="4" id="KW-1185">Reference proteome</keyword>
<evidence type="ECO:0000313" key="3">
    <source>
        <dbReference type="EMBL" id="NEN77822.1"/>
    </source>
</evidence>
<dbReference type="Proteomes" id="UP000468687">
    <property type="component" value="Unassembled WGS sequence"/>
</dbReference>
<gene>
    <name evidence="3" type="ORF">G3T38_05975</name>
</gene>
<dbReference type="RefSeq" id="WP_163771185.1">
    <property type="nucleotide sequence ID" value="NZ_JAAGXA010000003.1"/>
</dbReference>
<feature type="transmembrane region" description="Helical" evidence="2">
    <location>
        <begin position="98"/>
        <end position="118"/>
    </location>
</feature>
<keyword evidence="2" id="KW-0472">Membrane</keyword>
<keyword evidence="2" id="KW-0812">Transmembrane</keyword>
<sequence>MPERPDPSDGNRPATDAAGHEHAAYDAVESELTALLSEQLGVPRHDLGLSPEQRERSEQNAAAALARITATPPTATPAVPSATVRRRSRWVPSWRSRWTWGLVAALVAVVVAVSVTIVDVPGTPTPAAYAATPALLEVQASREDDYPLTGTDPSAALERLATTAAAQPGFGTGDTQVVTRVGWWLDVAADRPGRRVVVPVRSEVRQLPDDTTRIVVRRGEALRAGDTTVDPGDGPVTSDEVFPRDPGSPLEHPERLPTDPAALAAVLLGSEDACVGFRAYCLAEMVSTLNLGFVPSPELEAGLIRTLVGNDDITYAGTARDRLSRDVDVFAVEDPDDQRQYLLMFDPRTGYFVGRETVLLVGDPALEDVEPPAVVEFDAVVDRRRDDDSAG</sequence>
<evidence type="ECO:0000313" key="4">
    <source>
        <dbReference type="Proteomes" id="UP000468687"/>
    </source>
</evidence>
<feature type="region of interest" description="Disordered" evidence="1">
    <location>
        <begin position="1"/>
        <end position="24"/>
    </location>
</feature>
<proteinExistence type="predicted"/>
<evidence type="ECO:0000256" key="1">
    <source>
        <dbReference type="SAM" id="MobiDB-lite"/>
    </source>
</evidence>
<evidence type="ECO:0000256" key="2">
    <source>
        <dbReference type="SAM" id="Phobius"/>
    </source>
</evidence>
<protein>
    <submittedName>
        <fullName evidence="3">Uncharacterized protein</fullName>
    </submittedName>
</protein>
<keyword evidence="2" id="KW-1133">Transmembrane helix</keyword>
<accession>A0A6P0HGL1</accession>
<dbReference type="EMBL" id="JAAGXA010000003">
    <property type="protein sequence ID" value="NEN77822.1"/>
    <property type="molecule type" value="Genomic_DNA"/>
</dbReference>
<name>A0A6P0HGL1_9ACTN</name>
<dbReference type="NCBIfam" id="NF038083">
    <property type="entry name" value="CU044_5270_fam"/>
    <property type="match status" value="1"/>
</dbReference>
<organism evidence="3 4">
    <name type="scientific">Nocardioides zeae</name>
    <dbReference type="NCBI Taxonomy" id="1457234"/>
    <lineage>
        <taxon>Bacteria</taxon>
        <taxon>Bacillati</taxon>
        <taxon>Actinomycetota</taxon>
        <taxon>Actinomycetes</taxon>
        <taxon>Propionibacteriales</taxon>
        <taxon>Nocardioidaceae</taxon>
        <taxon>Nocardioides</taxon>
    </lineage>
</organism>